<feature type="region of interest" description="Disordered" evidence="6">
    <location>
        <begin position="375"/>
        <end position="401"/>
    </location>
</feature>
<dbReference type="GO" id="GO:0005730">
    <property type="term" value="C:nucleolus"/>
    <property type="evidence" value="ECO:0007669"/>
    <property type="project" value="UniProtKB-SubCell"/>
</dbReference>
<keyword evidence="3" id="KW-0175">Coiled coil</keyword>
<dbReference type="Pfam" id="PF03914">
    <property type="entry name" value="CBF"/>
    <property type="match status" value="1"/>
</dbReference>
<evidence type="ECO:0000313" key="9">
    <source>
        <dbReference type="EMBL" id="ODV86252.1"/>
    </source>
</evidence>
<evidence type="ECO:0000256" key="5">
    <source>
        <dbReference type="PIRNR" id="PIRNR028977"/>
    </source>
</evidence>
<keyword evidence="10" id="KW-1185">Reference proteome</keyword>
<dbReference type="PIRSF" id="PIRSF028977">
    <property type="entry name" value="Nucleolar_complex_p3"/>
    <property type="match status" value="1"/>
</dbReference>
<feature type="region of interest" description="Disordered" evidence="6">
    <location>
        <begin position="101"/>
        <end position="141"/>
    </location>
</feature>
<dbReference type="GO" id="GO:0003682">
    <property type="term" value="F:chromatin binding"/>
    <property type="evidence" value="ECO:0007669"/>
    <property type="project" value="TreeGrafter"/>
</dbReference>
<feature type="domain" description="Nucleolar complex-associated protein 3 N-terminal" evidence="8">
    <location>
        <begin position="152"/>
        <end position="242"/>
    </location>
</feature>
<gene>
    <name evidence="9" type="ORF">CANARDRAFT_211670</name>
</gene>
<evidence type="ECO:0000256" key="6">
    <source>
        <dbReference type="SAM" id="MobiDB-lite"/>
    </source>
</evidence>
<dbReference type="InterPro" id="IPR011501">
    <property type="entry name" value="Noc3_N"/>
</dbReference>
<dbReference type="OrthoDB" id="10263597at2759"/>
<dbReference type="InterPro" id="IPR005612">
    <property type="entry name" value="CCAAT-binding_factor"/>
</dbReference>
<dbReference type="STRING" id="983967.A0A1E4T3E8"/>
<comment type="similarity">
    <text evidence="2 5">Belongs to the CBF/MAK21 family.</text>
</comment>
<dbReference type="EMBL" id="KV453850">
    <property type="protein sequence ID" value="ODV86252.1"/>
    <property type="molecule type" value="Genomic_DNA"/>
</dbReference>
<dbReference type="PANTHER" id="PTHR14428:SF5">
    <property type="entry name" value="NUCLEOLAR COMPLEX PROTEIN 3 HOMOLOG"/>
    <property type="match status" value="1"/>
</dbReference>
<dbReference type="PANTHER" id="PTHR14428">
    <property type="entry name" value="NUCLEOLAR COMPLEX PROTEIN 3"/>
    <property type="match status" value="1"/>
</dbReference>
<dbReference type="GO" id="GO:0042254">
    <property type="term" value="P:ribosome biogenesis"/>
    <property type="evidence" value="ECO:0007669"/>
    <property type="project" value="UniProtKB-KW"/>
</dbReference>
<accession>A0A1E4T3E8</accession>
<organism evidence="9 10">
    <name type="scientific">[Candida] arabinofermentans NRRL YB-2248</name>
    <dbReference type="NCBI Taxonomy" id="983967"/>
    <lineage>
        <taxon>Eukaryota</taxon>
        <taxon>Fungi</taxon>
        <taxon>Dikarya</taxon>
        <taxon>Ascomycota</taxon>
        <taxon>Saccharomycotina</taxon>
        <taxon>Pichiomycetes</taxon>
        <taxon>Pichiales</taxon>
        <taxon>Pichiaceae</taxon>
        <taxon>Ogataea</taxon>
        <taxon>Ogataea/Candida clade</taxon>
    </lineage>
</organism>
<feature type="compositionally biased region" description="Basic and acidic residues" evidence="6">
    <location>
        <begin position="8"/>
        <end position="25"/>
    </location>
</feature>
<reference evidence="10" key="1">
    <citation type="submission" date="2016-04" db="EMBL/GenBank/DDBJ databases">
        <title>Comparative genomics of biotechnologically important yeasts.</title>
        <authorList>
            <consortium name="DOE Joint Genome Institute"/>
            <person name="Riley R."/>
            <person name="Haridas S."/>
            <person name="Wolfe K.H."/>
            <person name="Lopes M.R."/>
            <person name="Hittinger C.T."/>
            <person name="Goker M."/>
            <person name="Salamov A."/>
            <person name="Wisecaver J."/>
            <person name="Long T.M."/>
            <person name="Aerts A.L."/>
            <person name="Barry K."/>
            <person name="Choi C."/>
            <person name="Clum A."/>
            <person name="Coughlan A.Y."/>
            <person name="Deshpande S."/>
            <person name="Douglass A.P."/>
            <person name="Hanson S.J."/>
            <person name="Klenk H.-P."/>
            <person name="Labutti K."/>
            <person name="Lapidus A."/>
            <person name="Lindquist E."/>
            <person name="Lipzen A."/>
            <person name="Meier-Kolthoff J.P."/>
            <person name="Ohm R.A."/>
            <person name="Otillar R.P."/>
            <person name="Pangilinan J."/>
            <person name="Peng Y."/>
            <person name="Rokas A."/>
            <person name="Rosa C.A."/>
            <person name="Scheuner C."/>
            <person name="Sibirny A.A."/>
            <person name="Slot J.C."/>
            <person name="Stielow J.B."/>
            <person name="Sun H."/>
            <person name="Kurtzman C.P."/>
            <person name="Blackwell M."/>
            <person name="Grigoriev I.V."/>
            <person name="Jeffries T.W."/>
        </authorList>
    </citation>
    <scope>NUCLEOTIDE SEQUENCE [LARGE SCALE GENOMIC DNA]</scope>
    <source>
        <strain evidence="10">NRRL YB-2248</strain>
    </source>
</reference>
<keyword evidence="4" id="KW-0539">Nucleus</keyword>
<feature type="region of interest" description="Disordered" evidence="6">
    <location>
        <begin position="1"/>
        <end position="82"/>
    </location>
</feature>
<evidence type="ECO:0000259" key="8">
    <source>
        <dbReference type="Pfam" id="PF07540"/>
    </source>
</evidence>
<evidence type="ECO:0000259" key="7">
    <source>
        <dbReference type="Pfam" id="PF03914"/>
    </source>
</evidence>
<protein>
    <recommendedName>
        <fullName evidence="5">Nucleolar complex-associated protein 3</fullName>
    </recommendedName>
</protein>
<dbReference type="InterPro" id="IPR016903">
    <property type="entry name" value="Nucleolar_cplx-assoc_3"/>
</dbReference>
<name>A0A1E4T3E8_9ASCO</name>
<evidence type="ECO:0000256" key="4">
    <source>
        <dbReference type="ARBA" id="ARBA00023242"/>
    </source>
</evidence>
<dbReference type="Pfam" id="PF07540">
    <property type="entry name" value="NOC3p"/>
    <property type="match status" value="1"/>
</dbReference>
<feature type="domain" description="CCAAT-binding factor" evidence="7">
    <location>
        <begin position="498"/>
        <end position="678"/>
    </location>
</feature>
<evidence type="ECO:0000256" key="2">
    <source>
        <dbReference type="ARBA" id="ARBA00007797"/>
    </source>
</evidence>
<feature type="compositionally biased region" description="Acidic residues" evidence="6">
    <location>
        <begin position="36"/>
        <end position="66"/>
    </location>
</feature>
<proteinExistence type="inferred from homology"/>
<comment type="subcellular location">
    <subcellularLocation>
        <location evidence="1 5">Nucleus</location>
        <location evidence="1 5">Nucleolus</location>
    </subcellularLocation>
</comment>
<sequence length="686" mass="79507">MGKRKIKRSVELRHNKRQKDEDSKLADGLFNKYGKDEEDDQMDQYEPEVEENEDHDDVFDNDEEQDYELKPRSFQHGEAQDLVEGLPIRKDGMIQRVVREIERKPVAEPEPSSGSESEEEEKKEETKDADGFDDELDETYKDLTPTQRLIKTKEDIATLAEGLIEDPEENIIMIVRLRKMASSRNPNTAKLALLALVPVFKSISPAYRIRALTETEKREKVSKEIQKLRFFEENLIINYRHYVNLLSAKSKVFFNSSKVTELDIQLGLLATNAACELATSLRFFNYRSDLFQILVRRIMRTPANDTEYELFEKCVKCLEELLTEDYNHGDISLEVIRLLSKSLKNREFKVDESTINILLSLEILNDYDPNARAEEKEQNRLRKKDRVHLSKKEKKQRKEKKLIDEEMRKAELAITAEERERNQAQILKALLTLYLEVLRAKPEKLMAPVLEGLAKFGHQVNIDLMGDFLQVLREVSEDLLDISKNETNLSNNHLRQILLCIVTSFSLIANLPTKKVSMDLNRFVEYLYSILPILSQDVELEFSHKSLRLIDPFASKATIFKPNVNISTKSELLLRSMDSIFFNSKSGSKKRALGFTKRLYLNLLQFPEKTSIATLKFLEKLLGRYEEVKGLYTTEDRIQNGIYHAEIDEVERANPDVAVLWENVLLEKHYCPTVAMGAKSLMNKAK</sequence>
<dbReference type="GO" id="GO:0006270">
    <property type="term" value="P:DNA replication initiation"/>
    <property type="evidence" value="ECO:0007669"/>
    <property type="project" value="TreeGrafter"/>
</dbReference>
<feature type="compositionally biased region" description="Basic residues" evidence="6">
    <location>
        <begin position="381"/>
        <end position="400"/>
    </location>
</feature>
<evidence type="ECO:0000256" key="1">
    <source>
        <dbReference type="ARBA" id="ARBA00004604"/>
    </source>
</evidence>
<dbReference type="Proteomes" id="UP000094801">
    <property type="component" value="Unassembled WGS sequence"/>
</dbReference>
<comment type="function">
    <text evidence="5">Required for synthesis of 60S ribosomal subunits and the transport of pre-ribosomes from the nucleoplasm to the cytoplasm.</text>
</comment>
<dbReference type="AlphaFoldDB" id="A0A1E4T3E8"/>
<evidence type="ECO:0000313" key="10">
    <source>
        <dbReference type="Proteomes" id="UP000094801"/>
    </source>
</evidence>
<evidence type="ECO:0000256" key="3">
    <source>
        <dbReference type="ARBA" id="ARBA00023054"/>
    </source>
</evidence>
<keyword evidence="5" id="KW-0690">Ribosome biogenesis</keyword>